<dbReference type="PANTHER" id="PTHR30349:SF90">
    <property type="entry name" value="TYROSINE RECOMBINASE XERD"/>
    <property type="match status" value="1"/>
</dbReference>
<dbReference type="InterPro" id="IPR011010">
    <property type="entry name" value="DNA_brk_join_enz"/>
</dbReference>
<reference evidence="4 5" key="1">
    <citation type="submission" date="2016-10" db="EMBL/GenBank/DDBJ databases">
        <authorList>
            <person name="Varghese N."/>
            <person name="Submissions S."/>
        </authorList>
    </citation>
    <scope>NUCLEOTIDE SEQUENCE [LARGE SCALE GENOMIC DNA]</scope>
    <source>
        <strain evidence="4 5">22B</strain>
    </source>
</reference>
<sequence length="409" mass="46521">MKCSSCDLTILSALLIKRLKKLCFKNSSIKIYEWGLNKLDLYMRQLNLSSFSKSVGLKFIEYLEKLDPKVCPKTVIKFSKTLINRLVDELNNDFKICHFPSVLPVVNENFQTVIDEYCNYVSTFNSPGSVRHKRDTITKLCAYFEQAGGYSFLELNPVLVGQACLKFQNHGILWIVRDFLRYLFDKKILLADFSAIVPKHKQPQTVPSIYTEEELLKVGKAIKSEGETVKEKRDFAMFMLAAKLGLRCGDIVRLSIDNFNFSDKTLVLTTHKCPTFLQLALTDDIIDAVQEYYSVRPKSEYKELFLSLRAPFGNVTTSAFRFSLQNAFIKAGINTENKKKGPHVLRSSLASAMINKGVSYKTVRNILGHRDPKVMKHYAKVDIENLREYALPAPKATGKFLMFLNGGGI</sequence>
<dbReference type="Gene3D" id="1.10.443.10">
    <property type="entry name" value="Intergrase catalytic core"/>
    <property type="match status" value="1"/>
</dbReference>
<dbReference type="SUPFAM" id="SSF56349">
    <property type="entry name" value="DNA breaking-rejoining enzymes"/>
    <property type="match status" value="1"/>
</dbReference>
<feature type="domain" description="Tyr recombinase" evidence="3">
    <location>
        <begin position="205"/>
        <end position="391"/>
    </location>
</feature>
<keyword evidence="5" id="KW-1185">Reference proteome</keyword>
<dbReference type="Proteomes" id="UP000243374">
    <property type="component" value="Unassembled WGS sequence"/>
</dbReference>
<dbReference type="EMBL" id="FOSF01000123">
    <property type="protein sequence ID" value="SFK58395.1"/>
    <property type="molecule type" value="Genomic_DNA"/>
</dbReference>
<dbReference type="Pfam" id="PF00589">
    <property type="entry name" value="Phage_integrase"/>
    <property type="match status" value="1"/>
</dbReference>
<protein>
    <submittedName>
        <fullName evidence="4">Site-specific recombinase XerD</fullName>
    </submittedName>
</protein>
<name>A0A662ZF65_9GAMM</name>
<evidence type="ECO:0000256" key="2">
    <source>
        <dbReference type="ARBA" id="ARBA00023172"/>
    </source>
</evidence>
<dbReference type="PROSITE" id="PS51898">
    <property type="entry name" value="TYR_RECOMBINASE"/>
    <property type="match status" value="1"/>
</dbReference>
<dbReference type="AlphaFoldDB" id="A0A662ZF65"/>
<keyword evidence="1" id="KW-0229">DNA integration</keyword>
<keyword evidence="2" id="KW-0233">DNA recombination</keyword>
<organism evidence="4 5">
    <name type="scientific">Succinivibrio dextrinosolvens</name>
    <dbReference type="NCBI Taxonomy" id="83771"/>
    <lineage>
        <taxon>Bacteria</taxon>
        <taxon>Pseudomonadati</taxon>
        <taxon>Pseudomonadota</taxon>
        <taxon>Gammaproteobacteria</taxon>
        <taxon>Aeromonadales</taxon>
        <taxon>Succinivibrionaceae</taxon>
        <taxon>Succinivibrio</taxon>
    </lineage>
</organism>
<dbReference type="GO" id="GO:0015074">
    <property type="term" value="P:DNA integration"/>
    <property type="evidence" value="ECO:0007669"/>
    <property type="project" value="UniProtKB-KW"/>
</dbReference>
<dbReference type="InterPro" id="IPR002104">
    <property type="entry name" value="Integrase_catalytic"/>
</dbReference>
<accession>A0A662ZF65</accession>
<gene>
    <name evidence="4" type="ORF">SAMN04487865_11231</name>
</gene>
<dbReference type="PANTHER" id="PTHR30349">
    <property type="entry name" value="PHAGE INTEGRASE-RELATED"/>
    <property type="match status" value="1"/>
</dbReference>
<evidence type="ECO:0000313" key="4">
    <source>
        <dbReference type="EMBL" id="SFK58395.1"/>
    </source>
</evidence>
<dbReference type="GO" id="GO:0006310">
    <property type="term" value="P:DNA recombination"/>
    <property type="evidence" value="ECO:0007669"/>
    <property type="project" value="UniProtKB-KW"/>
</dbReference>
<evidence type="ECO:0000313" key="5">
    <source>
        <dbReference type="Proteomes" id="UP000243374"/>
    </source>
</evidence>
<proteinExistence type="predicted"/>
<dbReference type="GO" id="GO:0003677">
    <property type="term" value="F:DNA binding"/>
    <property type="evidence" value="ECO:0007669"/>
    <property type="project" value="InterPro"/>
</dbReference>
<evidence type="ECO:0000256" key="1">
    <source>
        <dbReference type="ARBA" id="ARBA00022908"/>
    </source>
</evidence>
<dbReference type="InterPro" id="IPR013762">
    <property type="entry name" value="Integrase-like_cat_sf"/>
</dbReference>
<dbReference type="InterPro" id="IPR050090">
    <property type="entry name" value="Tyrosine_recombinase_XerCD"/>
</dbReference>
<evidence type="ECO:0000259" key="3">
    <source>
        <dbReference type="PROSITE" id="PS51898"/>
    </source>
</evidence>